<dbReference type="Proteomes" id="UP000824120">
    <property type="component" value="Chromosome 4"/>
</dbReference>
<gene>
    <name evidence="2" type="ORF">H5410_020437</name>
</gene>
<evidence type="ECO:0000313" key="3">
    <source>
        <dbReference type="Proteomes" id="UP000824120"/>
    </source>
</evidence>
<accession>A0A9J5ZCE5</accession>
<reference evidence="2 3" key="1">
    <citation type="submission" date="2020-09" db="EMBL/GenBank/DDBJ databases">
        <title>De no assembly of potato wild relative species, Solanum commersonii.</title>
        <authorList>
            <person name="Cho K."/>
        </authorList>
    </citation>
    <scope>NUCLEOTIDE SEQUENCE [LARGE SCALE GENOMIC DNA]</scope>
    <source>
        <strain evidence="2">LZ3.2</strain>
        <tissue evidence="2">Leaf</tissue>
    </source>
</reference>
<dbReference type="AlphaFoldDB" id="A0A9J5ZCE5"/>
<feature type="region of interest" description="Disordered" evidence="1">
    <location>
        <begin position="1"/>
        <end position="131"/>
    </location>
</feature>
<sequence length="218" mass="24679">MYKNIREKKEFDWNALILKRNGGRGRGNGEGNRTVTNNESVGRRDAADVQENGENKKQHEVKKEQDEKKEEDINNNNNNNNNNNKDDQYSSSSSPRGVLETPPLGLSDSDNSSISSSDDRSSNFASSPSGELSQGVYWKNIFDQIKRRSMRRLSSIPLLGYEMILPKNIRRILSKNRSAEEEANDSDDIPKPSWRNFSYGELVEATDSFSPGTYIHNS</sequence>
<feature type="compositionally biased region" description="Low complexity" evidence="1">
    <location>
        <begin position="107"/>
        <end position="129"/>
    </location>
</feature>
<name>A0A9J5ZCE5_SOLCO</name>
<evidence type="ECO:0000313" key="2">
    <source>
        <dbReference type="EMBL" id="KAG5609156.1"/>
    </source>
</evidence>
<organism evidence="2 3">
    <name type="scientific">Solanum commersonii</name>
    <name type="common">Commerson's wild potato</name>
    <name type="synonym">Commerson's nightshade</name>
    <dbReference type="NCBI Taxonomy" id="4109"/>
    <lineage>
        <taxon>Eukaryota</taxon>
        <taxon>Viridiplantae</taxon>
        <taxon>Streptophyta</taxon>
        <taxon>Embryophyta</taxon>
        <taxon>Tracheophyta</taxon>
        <taxon>Spermatophyta</taxon>
        <taxon>Magnoliopsida</taxon>
        <taxon>eudicotyledons</taxon>
        <taxon>Gunneridae</taxon>
        <taxon>Pentapetalae</taxon>
        <taxon>asterids</taxon>
        <taxon>lamiids</taxon>
        <taxon>Solanales</taxon>
        <taxon>Solanaceae</taxon>
        <taxon>Solanoideae</taxon>
        <taxon>Solaneae</taxon>
        <taxon>Solanum</taxon>
    </lineage>
</organism>
<dbReference type="EMBL" id="JACXVP010000004">
    <property type="protein sequence ID" value="KAG5609156.1"/>
    <property type="molecule type" value="Genomic_DNA"/>
</dbReference>
<evidence type="ECO:0000256" key="1">
    <source>
        <dbReference type="SAM" id="MobiDB-lite"/>
    </source>
</evidence>
<keyword evidence="3" id="KW-1185">Reference proteome</keyword>
<proteinExistence type="predicted"/>
<comment type="caution">
    <text evidence="2">The sequence shown here is derived from an EMBL/GenBank/DDBJ whole genome shotgun (WGS) entry which is preliminary data.</text>
</comment>
<feature type="compositionally biased region" description="Basic and acidic residues" evidence="1">
    <location>
        <begin position="41"/>
        <end position="72"/>
    </location>
</feature>
<dbReference type="OrthoDB" id="10423293at2759"/>
<protein>
    <submittedName>
        <fullName evidence="2">Uncharacterized protein</fullName>
    </submittedName>
</protein>
<feature type="compositionally biased region" description="Low complexity" evidence="1">
    <location>
        <begin position="74"/>
        <end position="83"/>
    </location>
</feature>
<feature type="compositionally biased region" description="Basic and acidic residues" evidence="1">
    <location>
        <begin position="1"/>
        <end position="12"/>
    </location>
</feature>